<keyword evidence="1" id="KW-0175">Coiled coil</keyword>
<accession>A0A0V0R3P8</accession>
<gene>
    <name evidence="3" type="ORF">PPERSA_08823</name>
</gene>
<feature type="region of interest" description="Disordered" evidence="2">
    <location>
        <begin position="152"/>
        <end position="198"/>
    </location>
</feature>
<sequence>MSQKDKNKFKQIKGQQVNETIVENQEKQKKQNQFDTFTGYDVAKEIIDIIVQKGGEILYDHYLDSRVPEYTQEYFFAQLNSLIGFEYKIQDQQETVFEEIKEENIVKKAYDSKCANALKVEKKVIIMPEQEEEEDQAVSEYFQGAGSPIRRFNSTKYSNKSNLGKIRPGNQSIRSVRSKSSQIQSSNDEKNLQQGGKRKKKLENIEELNLIPIQDPVLTESQIQFKQIIDGLRAEQIKLKNQKKQAEADKIKQAELDKLMEKQIKKRIQDLKTKKYTYDFDGNIIFNQFQGKVRNNLKGNQKEIYLEPKIVNGQTQMNQNYKNQLLKQKQNMFDSNKDSMQSSFNNNQKKRVRMQSHDSLNTYGSQNNNMDYKNMKMVPEKILGKKQEENWLMQNLGKKSKQVSQQGDRKDNIIDENQKQVDFYNNVQRQTSVIPTIKLQKGVAITELGKDGPKSLKYKEKSGVKKQMNRQQYLEYIENNKFTPGEIYRQKFQQKIIQEQKSEQLEDSLDLENDNLLQEGSLMENSKQMKSITAEDKNKIQDEILKKRMYENDSQQQQEEDDLDLTVFSQNPLKIRSFHQDSFSHSKFLTDKNRQGKKREVKKIHGIPETYFKGFVESPERKRAISEQQEGQMYKNKNLFKQQQYLQQANKLPSIIKVPTNNLQKKKELYETVIREKRSKTLNEETGHLSMSQKKSTNPILTKSKKTFGGMATISETLEKSLRSKEIDQSQIKQQEKINIPSKTLMKFLVN</sequence>
<dbReference type="AlphaFoldDB" id="A0A0V0R3P8"/>
<feature type="compositionally biased region" description="Polar residues" evidence="2">
    <location>
        <begin position="152"/>
        <end position="162"/>
    </location>
</feature>
<keyword evidence="4" id="KW-1185">Reference proteome</keyword>
<feature type="compositionally biased region" description="Low complexity" evidence="2">
    <location>
        <begin position="171"/>
        <end position="186"/>
    </location>
</feature>
<evidence type="ECO:0000256" key="2">
    <source>
        <dbReference type="SAM" id="MobiDB-lite"/>
    </source>
</evidence>
<dbReference type="Proteomes" id="UP000054937">
    <property type="component" value="Unassembled WGS sequence"/>
</dbReference>
<dbReference type="InParanoid" id="A0A0V0R3P8"/>
<comment type="caution">
    <text evidence="3">The sequence shown here is derived from an EMBL/GenBank/DDBJ whole genome shotgun (WGS) entry which is preliminary data.</text>
</comment>
<feature type="coiled-coil region" evidence="1">
    <location>
        <begin position="229"/>
        <end position="257"/>
    </location>
</feature>
<organism evidence="3 4">
    <name type="scientific">Pseudocohnilembus persalinus</name>
    <name type="common">Ciliate</name>
    <dbReference type="NCBI Taxonomy" id="266149"/>
    <lineage>
        <taxon>Eukaryota</taxon>
        <taxon>Sar</taxon>
        <taxon>Alveolata</taxon>
        <taxon>Ciliophora</taxon>
        <taxon>Intramacronucleata</taxon>
        <taxon>Oligohymenophorea</taxon>
        <taxon>Scuticociliatia</taxon>
        <taxon>Philasterida</taxon>
        <taxon>Pseudocohnilembidae</taxon>
        <taxon>Pseudocohnilembus</taxon>
    </lineage>
</organism>
<evidence type="ECO:0000313" key="4">
    <source>
        <dbReference type="Proteomes" id="UP000054937"/>
    </source>
</evidence>
<evidence type="ECO:0000256" key="1">
    <source>
        <dbReference type="SAM" id="Coils"/>
    </source>
</evidence>
<reference evidence="3 4" key="1">
    <citation type="journal article" date="2015" name="Sci. Rep.">
        <title>Genome of the facultative scuticociliatosis pathogen Pseudocohnilembus persalinus provides insight into its virulence through horizontal gene transfer.</title>
        <authorList>
            <person name="Xiong J."/>
            <person name="Wang G."/>
            <person name="Cheng J."/>
            <person name="Tian M."/>
            <person name="Pan X."/>
            <person name="Warren A."/>
            <person name="Jiang C."/>
            <person name="Yuan D."/>
            <person name="Miao W."/>
        </authorList>
    </citation>
    <scope>NUCLEOTIDE SEQUENCE [LARGE SCALE GENOMIC DNA]</scope>
    <source>
        <strain evidence="3">36N120E</strain>
    </source>
</reference>
<proteinExistence type="predicted"/>
<protein>
    <submittedName>
        <fullName evidence="3">Uncharacterized protein</fullName>
    </submittedName>
</protein>
<evidence type="ECO:0000313" key="3">
    <source>
        <dbReference type="EMBL" id="KRX09107.1"/>
    </source>
</evidence>
<dbReference type="OMA" id="ITHIDHF"/>
<name>A0A0V0R3P8_PSEPJ</name>
<dbReference type="EMBL" id="LDAU01000054">
    <property type="protein sequence ID" value="KRX09107.1"/>
    <property type="molecule type" value="Genomic_DNA"/>
</dbReference>